<organism evidence="2 3">
    <name type="scientific">Desulfotruncus arcticus DSM 17038</name>
    <dbReference type="NCBI Taxonomy" id="1121424"/>
    <lineage>
        <taxon>Bacteria</taxon>
        <taxon>Bacillati</taxon>
        <taxon>Bacillota</taxon>
        <taxon>Clostridia</taxon>
        <taxon>Eubacteriales</taxon>
        <taxon>Desulfallaceae</taxon>
        <taxon>Desulfotruncus</taxon>
    </lineage>
</organism>
<feature type="transmembrane region" description="Helical" evidence="1">
    <location>
        <begin position="36"/>
        <end position="56"/>
    </location>
</feature>
<dbReference type="EMBL" id="FOOX01000008">
    <property type="protein sequence ID" value="SFG68653.1"/>
    <property type="molecule type" value="Genomic_DNA"/>
</dbReference>
<dbReference type="STRING" id="341036.SAMN05660649_02353"/>
<evidence type="ECO:0000313" key="2">
    <source>
        <dbReference type="EMBL" id="SFG68653.1"/>
    </source>
</evidence>
<dbReference type="RefSeq" id="WP_092471567.1">
    <property type="nucleotide sequence ID" value="NZ_FOOX01000008.1"/>
</dbReference>
<keyword evidence="1" id="KW-0812">Transmembrane</keyword>
<feature type="transmembrane region" description="Helical" evidence="1">
    <location>
        <begin position="99"/>
        <end position="121"/>
    </location>
</feature>
<evidence type="ECO:0000256" key="1">
    <source>
        <dbReference type="SAM" id="Phobius"/>
    </source>
</evidence>
<dbReference type="OrthoDB" id="1807548at2"/>
<keyword evidence="3" id="KW-1185">Reference proteome</keyword>
<dbReference type="AlphaFoldDB" id="A0A1I2TV68"/>
<proteinExistence type="predicted"/>
<gene>
    <name evidence="2" type="ORF">SAMN05660649_02353</name>
</gene>
<protein>
    <submittedName>
        <fullName evidence="2">Uncharacterized protein</fullName>
    </submittedName>
</protein>
<dbReference type="Proteomes" id="UP000199337">
    <property type="component" value="Unassembled WGS sequence"/>
</dbReference>
<feature type="transmembrane region" description="Helical" evidence="1">
    <location>
        <begin position="68"/>
        <end position="87"/>
    </location>
</feature>
<sequence length="131" mass="14256">MNYLTTSLWFILASALQAITIWLALRAGLTTFNPSFNYTGLFGFLVIGQIAGYLLISFFGGRAQISGITYGAIYGFFLWVVIALLLAPALNLFTSPLQIGLNAIIVTLLSFLIYGAVAGYASEHTVKHLRD</sequence>
<reference evidence="3" key="1">
    <citation type="submission" date="2016-10" db="EMBL/GenBank/DDBJ databases">
        <authorList>
            <person name="Varghese N."/>
            <person name="Submissions S."/>
        </authorList>
    </citation>
    <scope>NUCLEOTIDE SEQUENCE [LARGE SCALE GENOMIC DNA]</scope>
    <source>
        <strain evidence="3">DSM 17038</strain>
    </source>
</reference>
<accession>A0A1I2TV68</accession>
<keyword evidence="1" id="KW-0472">Membrane</keyword>
<keyword evidence="1" id="KW-1133">Transmembrane helix</keyword>
<name>A0A1I2TV68_9FIRM</name>
<evidence type="ECO:0000313" key="3">
    <source>
        <dbReference type="Proteomes" id="UP000199337"/>
    </source>
</evidence>